<dbReference type="EC" id="2.5.1.3" evidence="10"/>
<dbReference type="GO" id="GO:0009229">
    <property type="term" value="P:thiamine diphosphate biosynthetic process"/>
    <property type="evidence" value="ECO:0007669"/>
    <property type="project" value="UniProtKB-UniRule"/>
</dbReference>
<feature type="binding site" evidence="10">
    <location>
        <position position="70"/>
    </location>
    <ligand>
        <name>Mg(2+)</name>
        <dbReference type="ChEBI" id="CHEBI:18420"/>
    </ligand>
</feature>
<feature type="binding site" evidence="10">
    <location>
        <position position="107"/>
    </location>
    <ligand>
        <name>4-amino-2-methyl-5-(diphosphooxymethyl)pyrimidine</name>
        <dbReference type="ChEBI" id="CHEBI:57841"/>
    </ligand>
</feature>
<dbReference type="GO" id="GO:0000287">
    <property type="term" value="F:magnesium ion binding"/>
    <property type="evidence" value="ECO:0007669"/>
    <property type="project" value="UniProtKB-UniRule"/>
</dbReference>
<evidence type="ECO:0000256" key="11">
    <source>
        <dbReference type="RuleBase" id="RU003826"/>
    </source>
</evidence>
<evidence type="ECO:0000256" key="2">
    <source>
        <dbReference type="ARBA" id="ARBA00005165"/>
    </source>
</evidence>
<dbReference type="NCBIfam" id="TIGR00693">
    <property type="entry name" value="thiE"/>
    <property type="match status" value="1"/>
</dbReference>
<feature type="binding site" evidence="10">
    <location>
        <position position="89"/>
    </location>
    <ligand>
        <name>Mg(2+)</name>
        <dbReference type="ChEBI" id="CHEBI:18420"/>
    </ligand>
</feature>
<keyword evidence="4 10" id="KW-0479">Metal-binding</keyword>
<evidence type="ECO:0000259" key="13">
    <source>
        <dbReference type="Pfam" id="PF02581"/>
    </source>
</evidence>
<proteinExistence type="inferred from homology"/>
<comment type="catalytic activity">
    <reaction evidence="7 10 11">
        <text>4-methyl-5-(2-phosphooxyethyl)-thiazole + 4-amino-2-methyl-5-(diphosphooxymethyl)pyrimidine + H(+) = thiamine phosphate + diphosphate</text>
        <dbReference type="Rhea" id="RHEA:22328"/>
        <dbReference type="ChEBI" id="CHEBI:15378"/>
        <dbReference type="ChEBI" id="CHEBI:33019"/>
        <dbReference type="ChEBI" id="CHEBI:37575"/>
        <dbReference type="ChEBI" id="CHEBI:57841"/>
        <dbReference type="ChEBI" id="CHEBI:58296"/>
        <dbReference type="EC" id="2.5.1.3"/>
    </reaction>
</comment>
<protein>
    <recommendedName>
        <fullName evidence="10">Thiamine-phosphate synthase</fullName>
        <shortName evidence="10">TP synthase</shortName>
        <shortName evidence="10">TPS</shortName>
        <ecNumber evidence="10">2.5.1.3</ecNumber>
    </recommendedName>
    <alternativeName>
        <fullName evidence="10">Thiamine-phosphate pyrophosphorylase</fullName>
        <shortName evidence="10">TMP pyrophosphorylase</shortName>
        <shortName evidence="10">TMP-PPase</shortName>
    </alternativeName>
</protein>
<evidence type="ECO:0000256" key="3">
    <source>
        <dbReference type="ARBA" id="ARBA00022679"/>
    </source>
</evidence>
<feature type="domain" description="Thiamine phosphate synthase/TenI" evidence="13">
    <location>
        <begin position="9"/>
        <end position="187"/>
    </location>
</feature>
<comment type="catalytic activity">
    <reaction evidence="9 10 11">
        <text>2-[(2R,5Z)-2-carboxy-4-methylthiazol-5(2H)-ylidene]ethyl phosphate + 4-amino-2-methyl-5-(diphosphooxymethyl)pyrimidine + 2 H(+) = thiamine phosphate + CO2 + diphosphate</text>
        <dbReference type="Rhea" id="RHEA:47844"/>
        <dbReference type="ChEBI" id="CHEBI:15378"/>
        <dbReference type="ChEBI" id="CHEBI:16526"/>
        <dbReference type="ChEBI" id="CHEBI:33019"/>
        <dbReference type="ChEBI" id="CHEBI:37575"/>
        <dbReference type="ChEBI" id="CHEBI:57841"/>
        <dbReference type="ChEBI" id="CHEBI:62899"/>
        <dbReference type="EC" id="2.5.1.3"/>
    </reaction>
</comment>
<dbReference type="Pfam" id="PF02581">
    <property type="entry name" value="TMP-TENI"/>
    <property type="match status" value="1"/>
</dbReference>
<dbReference type="UniPathway" id="UPA00060">
    <property type="reaction ID" value="UER00141"/>
</dbReference>
<comment type="pathway">
    <text evidence="2 10 12">Cofactor biosynthesis; thiamine diphosphate biosynthesis; thiamine phosphate from 4-amino-2-methyl-5-diphosphomethylpyrimidine and 4-methyl-5-(2-phosphoethyl)-thiazole: step 1/1.</text>
</comment>
<accession>A0A8J3AI73</accession>
<keyword evidence="15" id="KW-1185">Reference proteome</keyword>
<comment type="catalytic activity">
    <reaction evidence="8 10 11">
        <text>2-(2-carboxy-4-methylthiazol-5-yl)ethyl phosphate + 4-amino-2-methyl-5-(diphosphooxymethyl)pyrimidine + 2 H(+) = thiamine phosphate + CO2 + diphosphate</text>
        <dbReference type="Rhea" id="RHEA:47848"/>
        <dbReference type="ChEBI" id="CHEBI:15378"/>
        <dbReference type="ChEBI" id="CHEBI:16526"/>
        <dbReference type="ChEBI" id="CHEBI:33019"/>
        <dbReference type="ChEBI" id="CHEBI:37575"/>
        <dbReference type="ChEBI" id="CHEBI:57841"/>
        <dbReference type="ChEBI" id="CHEBI:62890"/>
        <dbReference type="EC" id="2.5.1.3"/>
    </reaction>
</comment>
<dbReference type="CDD" id="cd00564">
    <property type="entry name" value="TMP_TenI"/>
    <property type="match status" value="1"/>
</dbReference>
<feature type="binding site" evidence="10">
    <location>
        <begin position="37"/>
        <end position="41"/>
    </location>
    <ligand>
        <name>4-amino-2-methyl-5-(diphosphooxymethyl)pyrimidine</name>
        <dbReference type="ChEBI" id="CHEBI:57841"/>
    </ligand>
</feature>
<evidence type="ECO:0000256" key="6">
    <source>
        <dbReference type="ARBA" id="ARBA00022977"/>
    </source>
</evidence>
<reference evidence="14" key="1">
    <citation type="journal article" date="2014" name="Int. J. Syst. Evol. Microbiol.">
        <title>Complete genome sequence of Corynebacterium casei LMG S-19264T (=DSM 44701T), isolated from a smear-ripened cheese.</title>
        <authorList>
            <consortium name="US DOE Joint Genome Institute (JGI-PGF)"/>
            <person name="Walter F."/>
            <person name="Albersmeier A."/>
            <person name="Kalinowski J."/>
            <person name="Ruckert C."/>
        </authorList>
    </citation>
    <scope>NUCLEOTIDE SEQUENCE</scope>
    <source>
        <strain evidence="14">CGMCC 1.14988</strain>
    </source>
</reference>
<dbReference type="GO" id="GO:0005737">
    <property type="term" value="C:cytoplasm"/>
    <property type="evidence" value="ECO:0007669"/>
    <property type="project" value="TreeGrafter"/>
</dbReference>
<comment type="caution">
    <text evidence="14">The sequence shown here is derived from an EMBL/GenBank/DDBJ whole genome shotgun (WGS) entry which is preliminary data.</text>
</comment>
<dbReference type="SUPFAM" id="SSF51391">
    <property type="entry name" value="Thiamin phosphate synthase"/>
    <property type="match status" value="1"/>
</dbReference>
<dbReference type="HAMAP" id="MF_00097">
    <property type="entry name" value="TMP_synthase"/>
    <property type="match status" value="1"/>
</dbReference>
<keyword evidence="5 10" id="KW-0460">Magnesium</keyword>
<dbReference type="AlphaFoldDB" id="A0A8J3AI73"/>
<dbReference type="GO" id="GO:0009228">
    <property type="term" value="P:thiamine biosynthetic process"/>
    <property type="evidence" value="ECO:0007669"/>
    <property type="project" value="UniProtKB-KW"/>
</dbReference>
<dbReference type="PANTHER" id="PTHR20857:SF15">
    <property type="entry name" value="THIAMINE-PHOSPHATE SYNTHASE"/>
    <property type="match status" value="1"/>
</dbReference>
<evidence type="ECO:0000313" key="15">
    <source>
        <dbReference type="Proteomes" id="UP000650511"/>
    </source>
</evidence>
<feature type="binding site" evidence="10">
    <location>
        <position position="69"/>
    </location>
    <ligand>
        <name>4-amino-2-methyl-5-(diphosphooxymethyl)pyrimidine</name>
        <dbReference type="ChEBI" id="CHEBI:57841"/>
    </ligand>
</feature>
<comment type="similarity">
    <text evidence="10 11">Belongs to the thiamine-phosphate synthase family.</text>
</comment>
<evidence type="ECO:0000256" key="5">
    <source>
        <dbReference type="ARBA" id="ARBA00022842"/>
    </source>
</evidence>
<evidence type="ECO:0000256" key="7">
    <source>
        <dbReference type="ARBA" id="ARBA00047334"/>
    </source>
</evidence>
<evidence type="ECO:0000256" key="12">
    <source>
        <dbReference type="RuleBase" id="RU004253"/>
    </source>
</evidence>
<dbReference type="InterPro" id="IPR034291">
    <property type="entry name" value="TMP_synthase"/>
</dbReference>
<feature type="binding site" evidence="10">
    <location>
        <position position="164"/>
    </location>
    <ligand>
        <name>2-[(2R,5Z)-2-carboxy-4-methylthiazol-5(2H)-ylidene]ethyl phosphate</name>
        <dbReference type="ChEBI" id="CHEBI:62899"/>
    </ligand>
</feature>
<dbReference type="InterPro" id="IPR013785">
    <property type="entry name" value="Aldolase_TIM"/>
</dbReference>
<comment type="caution">
    <text evidence="10">Lacks conserved residue(s) required for the propagation of feature annotation.</text>
</comment>
<dbReference type="InterPro" id="IPR036206">
    <property type="entry name" value="ThiamineP_synth_sf"/>
</dbReference>
<sequence>MRVPSFPPLHVITDDRPGRDVLATVTAALSAGAPCIQVRTKHGRDRDRLTLARAVVERCREASATCIVNDRIDLALAADADGVHLGADDLPVAVARRLVATRLVGGTARDPAQARRLVAEGADYLGVGPVHATTTKDGLPAPLGLTGLRQVVQAVDVPVVAIAGITVARVAEVVEAGARGIAVIGAVADADDPATATAALLDALADAGTADGA</sequence>
<comment type="cofactor">
    <cofactor evidence="10">
        <name>Mg(2+)</name>
        <dbReference type="ChEBI" id="CHEBI:18420"/>
    </cofactor>
    <text evidence="10">Binds 1 Mg(2+) ion per subunit.</text>
</comment>
<evidence type="ECO:0000256" key="1">
    <source>
        <dbReference type="ARBA" id="ARBA00003814"/>
    </source>
</evidence>
<keyword evidence="3 10" id="KW-0808">Transferase</keyword>
<evidence type="ECO:0000256" key="10">
    <source>
        <dbReference type="HAMAP-Rule" id="MF_00097"/>
    </source>
</evidence>
<evidence type="ECO:0000256" key="4">
    <source>
        <dbReference type="ARBA" id="ARBA00022723"/>
    </source>
</evidence>
<keyword evidence="6 10" id="KW-0784">Thiamine biosynthesis</keyword>
<dbReference type="InterPro" id="IPR022998">
    <property type="entry name" value="ThiamineP_synth_TenI"/>
</dbReference>
<feature type="binding site" evidence="10">
    <location>
        <position position="136"/>
    </location>
    <ligand>
        <name>4-amino-2-methyl-5-(diphosphooxymethyl)pyrimidine</name>
        <dbReference type="ChEBI" id="CHEBI:57841"/>
    </ligand>
</feature>
<gene>
    <name evidence="10" type="primary">thiE</name>
    <name evidence="14" type="ORF">GCM10011354_34190</name>
</gene>
<evidence type="ECO:0000256" key="9">
    <source>
        <dbReference type="ARBA" id="ARBA00047883"/>
    </source>
</evidence>
<dbReference type="GO" id="GO:0004789">
    <property type="term" value="F:thiamine-phosphate diphosphorylase activity"/>
    <property type="evidence" value="ECO:0007669"/>
    <property type="project" value="UniProtKB-UniRule"/>
</dbReference>
<evidence type="ECO:0000313" key="14">
    <source>
        <dbReference type="EMBL" id="GGI09461.1"/>
    </source>
</evidence>
<dbReference type="Proteomes" id="UP000650511">
    <property type="component" value="Unassembled WGS sequence"/>
</dbReference>
<name>A0A8J3AI73_9ACTN</name>
<comment type="function">
    <text evidence="1 10">Condenses 4-methyl-5-(beta-hydroxyethyl)thiazole monophosphate (THZ-P) and 2-methyl-4-amino-5-hydroxymethyl pyrimidine pyrophosphate (HMP-PP) to form thiamine monophosphate (TMP).</text>
</comment>
<feature type="binding site" evidence="10">
    <location>
        <begin position="133"/>
        <end position="135"/>
    </location>
    <ligand>
        <name>2-[(2R,5Z)-2-carboxy-4-methylthiazol-5(2H)-ylidene]ethyl phosphate</name>
        <dbReference type="ChEBI" id="CHEBI:62899"/>
    </ligand>
</feature>
<evidence type="ECO:0000256" key="8">
    <source>
        <dbReference type="ARBA" id="ARBA00047851"/>
    </source>
</evidence>
<reference evidence="14" key="2">
    <citation type="submission" date="2020-09" db="EMBL/GenBank/DDBJ databases">
        <authorList>
            <person name="Sun Q."/>
            <person name="Zhou Y."/>
        </authorList>
    </citation>
    <scope>NUCLEOTIDE SEQUENCE</scope>
    <source>
        <strain evidence="14">CGMCC 1.14988</strain>
    </source>
</reference>
<dbReference type="EMBL" id="BMHA01000015">
    <property type="protein sequence ID" value="GGI09461.1"/>
    <property type="molecule type" value="Genomic_DNA"/>
</dbReference>
<dbReference type="PANTHER" id="PTHR20857">
    <property type="entry name" value="THIAMINE-PHOSPHATE PYROPHOSPHORYLASE"/>
    <property type="match status" value="1"/>
</dbReference>
<organism evidence="14 15">
    <name type="scientific">Egicoccus halophilus</name>
    <dbReference type="NCBI Taxonomy" id="1670830"/>
    <lineage>
        <taxon>Bacteria</taxon>
        <taxon>Bacillati</taxon>
        <taxon>Actinomycetota</taxon>
        <taxon>Nitriliruptoria</taxon>
        <taxon>Egicoccales</taxon>
        <taxon>Egicoccaceae</taxon>
        <taxon>Egicoccus</taxon>
    </lineage>
</organism>
<dbReference type="RefSeq" id="WP_205745455.1">
    <property type="nucleotide sequence ID" value="NZ_BMHA01000015.1"/>
</dbReference>
<dbReference type="Gene3D" id="3.20.20.70">
    <property type="entry name" value="Aldolase class I"/>
    <property type="match status" value="1"/>
</dbReference>